<evidence type="ECO:0000259" key="4">
    <source>
        <dbReference type="Pfam" id="PF05193"/>
    </source>
</evidence>
<dbReference type="InterPro" id="IPR011249">
    <property type="entry name" value="Metalloenz_LuxS/M16"/>
</dbReference>
<keyword evidence="2" id="KW-0732">Signal</keyword>
<dbReference type="Pfam" id="PF05193">
    <property type="entry name" value="Peptidase_M16_C"/>
    <property type="match status" value="1"/>
</dbReference>
<evidence type="ECO:0000313" key="5">
    <source>
        <dbReference type="EMBL" id="EIC02815.1"/>
    </source>
</evidence>
<dbReference type="InterPro" id="IPR007863">
    <property type="entry name" value="Peptidase_M16_C"/>
</dbReference>
<dbReference type="PANTHER" id="PTHR11851:SF49">
    <property type="entry name" value="MITOCHONDRIAL-PROCESSING PEPTIDASE SUBUNIT ALPHA"/>
    <property type="match status" value="1"/>
</dbReference>
<evidence type="ECO:0000259" key="3">
    <source>
        <dbReference type="Pfam" id="PF00675"/>
    </source>
</evidence>
<dbReference type="Pfam" id="PF00675">
    <property type="entry name" value="Peptidase_M16"/>
    <property type="match status" value="1"/>
</dbReference>
<feature type="signal peptide" evidence="2">
    <location>
        <begin position="1"/>
        <end position="18"/>
    </location>
</feature>
<dbReference type="PANTHER" id="PTHR11851">
    <property type="entry name" value="METALLOPROTEASE"/>
    <property type="match status" value="1"/>
</dbReference>
<evidence type="ECO:0000313" key="6">
    <source>
        <dbReference type="Proteomes" id="UP000003571"/>
    </source>
</evidence>
<protein>
    <submittedName>
        <fullName evidence="5">Peptidase M16 domain protein</fullName>
    </submittedName>
</protein>
<dbReference type="PROSITE" id="PS51257">
    <property type="entry name" value="PROKAR_LIPOPROTEIN"/>
    <property type="match status" value="1"/>
</dbReference>
<dbReference type="RefSeq" id="WP_002702378.1">
    <property type="nucleotide sequence ID" value="NZ_AGRW01000031.1"/>
</dbReference>
<evidence type="ECO:0000256" key="1">
    <source>
        <dbReference type="ARBA" id="ARBA00007261"/>
    </source>
</evidence>
<sequence>MRCRLFFVAAALSCLAFVSCGTTKPLGNSFYERNVGDFSERVLGNGIPVVVKKNAGSRIDVVRVVFEGGVPLVPRSLSGVEELTVDLMVHGSSKYPYQQIQKMCYDRSFAVTSSSGKDFSSVSLTCIHRDLSDALDILADGILNPLFSGKDFAQALTLAADSLQSRKASPEGALGIAVSEGIFAGHPYSSTVSVNDESVSRLKLDDVKSHHRKLLDSSRMSIVVVGNLSDGEIDDLAGKLEGYFGSIENGGYVRPEIPQVGIQGGNIIVPCAAAGEVGYIEGMFRCPERDSPDYIPYVLATMFLDDSLFDVVRERNGAVYSVGSGVVGARRLLGAVSLYKATKAEGLGGMVREAISAFPKSEKEIKARLDMYKNKYITSIFENSRSAGGIASNIISSMMYRSSPSEYLLRPSQVRAVSPSDVMAAYRKYIEPLSREDAEIRWVVVSGAGSAEKFEL</sequence>
<dbReference type="eggNOG" id="COG0612">
    <property type="taxonomic scope" value="Bacteria"/>
</dbReference>
<dbReference type="STRING" id="907348.TresaDRAFT_2338"/>
<dbReference type="InterPro" id="IPR050361">
    <property type="entry name" value="MPP/UQCRC_Complex"/>
</dbReference>
<comment type="caution">
    <text evidence="5">The sequence shown here is derived from an EMBL/GenBank/DDBJ whole genome shotgun (WGS) entry which is preliminary data.</text>
</comment>
<accession>H7EHX2</accession>
<feature type="chain" id="PRO_5003608687" evidence="2">
    <location>
        <begin position="19"/>
        <end position="456"/>
    </location>
</feature>
<dbReference type="GO" id="GO:0046872">
    <property type="term" value="F:metal ion binding"/>
    <property type="evidence" value="ECO:0007669"/>
    <property type="project" value="InterPro"/>
</dbReference>
<name>H7EHX2_9SPIR</name>
<feature type="domain" description="Peptidase M16 C-terminal" evidence="4">
    <location>
        <begin position="202"/>
        <end position="361"/>
    </location>
</feature>
<dbReference type="AlphaFoldDB" id="H7EHX2"/>
<dbReference type="PATRIC" id="fig|907348.3.peg.402"/>
<dbReference type="EMBL" id="AGRW01000031">
    <property type="protein sequence ID" value="EIC02815.1"/>
    <property type="molecule type" value="Genomic_DNA"/>
</dbReference>
<dbReference type="SUPFAM" id="SSF63411">
    <property type="entry name" value="LuxS/MPP-like metallohydrolase"/>
    <property type="match status" value="2"/>
</dbReference>
<proteinExistence type="inferred from homology"/>
<evidence type="ECO:0000256" key="2">
    <source>
        <dbReference type="SAM" id="SignalP"/>
    </source>
</evidence>
<organism evidence="5 6">
    <name type="scientific">Treponema saccharophilum DSM 2985</name>
    <dbReference type="NCBI Taxonomy" id="907348"/>
    <lineage>
        <taxon>Bacteria</taxon>
        <taxon>Pseudomonadati</taxon>
        <taxon>Spirochaetota</taxon>
        <taxon>Spirochaetia</taxon>
        <taxon>Spirochaetales</taxon>
        <taxon>Treponemataceae</taxon>
        <taxon>Treponema</taxon>
    </lineage>
</organism>
<dbReference type="Proteomes" id="UP000003571">
    <property type="component" value="Unassembled WGS sequence"/>
</dbReference>
<gene>
    <name evidence="5" type="ORF">TresaDRAFT_2338</name>
</gene>
<dbReference type="InterPro" id="IPR011765">
    <property type="entry name" value="Pept_M16_N"/>
</dbReference>
<reference evidence="5 6" key="1">
    <citation type="submission" date="2011-09" db="EMBL/GenBank/DDBJ databases">
        <title>The draft genome of Treponema saccharophilum DSM 2985.</title>
        <authorList>
            <consortium name="US DOE Joint Genome Institute (JGI-PGF)"/>
            <person name="Lucas S."/>
            <person name="Copeland A."/>
            <person name="Lapidus A."/>
            <person name="Glavina del Rio T."/>
            <person name="Dalin E."/>
            <person name="Tice H."/>
            <person name="Bruce D."/>
            <person name="Goodwin L."/>
            <person name="Pitluck S."/>
            <person name="Peters L."/>
            <person name="Kyrpides N."/>
            <person name="Mavromatis K."/>
            <person name="Ivanova N."/>
            <person name="Markowitz V."/>
            <person name="Cheng J.-F."/>
            <person name="Hugenholtz P."/>
            <person name="Woyke T."/>
            <person name="Wu D."/>
            <person name="Gronow S."/>
            <person name="Wellnitz S."/>
            <person name="Brambilla E."/>
            <person name="Klenk H.-P."/>
            <person name="Eisen J.A."/>
        </authorList>
    </citation>
    <scope>NUCLEOTIDE SEQUENCE [LARGE SCALE GENOMIC DNA]</scope>
    <source>
        <strain evidence="5 6">DSM 2985</strain>
    </source>
</reference>
<feature type="domain" description="Peptidase M16 N-terminal" evidence="3">
    <location>
        <begin position="50"/>
        <end position="188"/>
    </location>
</feature>
<dbReference type="OrthoDB" id="359816at2"/>
<comment type="similarity">
    <text evidence="1">Belongs to the peptidase M16 family.</text>
</comment>
<dbReference type="Gene3D" id="3.30.830.10">
    <property type="entry name" value="Metalloenzyme, LuxS/M16 peptidase-like"/>
    <property type="match status" value="2"/>
</dbReference>
<keyword evidence="6" id="KW-1185">Reference proteome</keyword>